<protein>
    <submittedName>
        <fullName evidence="2">Uncharacterized protein</fullName>
    </submittedName>
</protein>
<dbReference type="Proteomes" id="UP000275078">
    <property type="component" value="Unassembled WGS sequence"/>
</dbReference>
<organism evidence="2 3">
    <name type="scientific">Ascobolus immersus RN42</name>
    <dbReference type="NCBI Taxonomy" id="1160509"/>
    <lineage>
        <taxon>Eukaryota</taxon>
        <taxon>Fungi</taxon>
        <taxon>Dikarya</taxon>
        <taxon>Ascomycota</taxon>
        <taxon>Pezizomycotina</taxon>
        <taxon>Pezizomycetes</taxon>
        <taxon>Pezizales</taxon>
        <taxon>Ascobolaceae</taxon>
        <taxon>Ascobolus</taxon>
    </lineage>
</organism>
<reference evidence="2 3" key="1">
    <citation type="journal article" date="2018" name="Nat. Ecol. Evol.">
        <title>Pezizomycetes genomes reveal the molecular basis of ectomycorrhizal truffle lifestyle.</title>
        <authorList>
            <person name="Murat C."/>
            <person name="Payen T."/>
            <person name="Noel B."/>
            <person name="Kuo A."/>
            <person name="Morin E."/>
            <person name="Chen J."/>
            <person name="Kohler A."/>
            <person name="Krizsan K."/>
            <person name="Balestrini R."/>
            <person name="Da Silva C."/>
            <person name="Montanini B."/>
            <person name="Hainaut M."/>
            <person name="Levati E."/>
            <person name="Barry K.W."/>
            <person name="Belfiori B."/>
            <person name="Cichocki N."/>
            <person name="Clum A."/>
            <person name="Dockter R.B."/>
            <person name="Fauchery L."/>
            <person name="Guy J."/>
            <person name="Iotti M."/>
            <person name="Le Tacon F."/>
            <person name="Lindquist E.A."/>
            <person name="Lipzen A."/>
            <person name="Malagnac F."/>
            <person name="Mello A."/>
            <person name="Molinier V."/>
            <person name="Miyauchi S."/>
            <person name="Poulain J."/>
            <person name="Riccioni C."/>
            <person name="Rubini A."/>
            <person name="Sitrit Y."/>
            <person name="Splivallo R."/>
            <person name="Traeger S."/>
            <person name="Wang M."/>
            <person name="Zifcakova L."/>
            <person name="Wipf D."/>
            <person name="Zambonelli A."/>
            <person name="Paolocci F."/>
            <person name="Nowrousian M."/>
            <person name="Ottonello S."/>
            <person name="Baldrian P."/>
            <person name="Spatafora J.W."/>
            <person name="Henrissat B."/>
            <person name="Nagy L.G."/>
            <person name="Aury J.M."/>
            <person name="Wincker P."/>
            <person name="Grigoriev I.V."/>
            <person name="Bonfante P."/>
            <person name="Martin F.M."/>
        </authorList>
    </citation>
    <scope>NUCLEOTIDE SEQUENCE [LARGE SCALE GENOMIC DNA]</scope>
    <source>
        <strain evidence="2 3">RN42</strain>
    </source>
</reference>
<evidence type="ECO:0000313" key="2">
    <source>
        <dbReference type="EMBL" id="RPA76960.1"/>
    </source>
</evidence>
<keyword evidence="1" id="KW-0732">Signal</keyword>
<keyword evidence="3" id="KW-1185">Reference proteome</keyword>
<evidence type="ECO:0000313" key="3">
    <source>
        <dbReference type="Proteomes" id="UP000275078"/>
    </source>
</evidence>
<accession>A0A3N4HYN4</accession>
<name>A0A3N4HYN4_ASCIM</name>
<dbReference type="EMBL" id="ML119734">
    <property type="protein sequence ID" value="RPA76960.1"/>
    <property type="molecule type" value="Genomic_DNA"/>
</dbReference>
<gene>
    <name evidence="2" type="ORF">BJ508DRAFT_179546</name>
</gene>
<dbReference type="AlphaFoldDB" id="A0A3N4HYN4"/>
<feature type="signal peptide" evidence="1">
    <location>
        <begin position="1"/>
        <end position="18"/>
    </location>
</feature>
<feature type="chain" id="PRO_5018125618" evidence="1">
    <location>
        <begin position="19"/>
        <end position="132"/>
    </location>
</feature>
<evidence type="ECO:0000256" key="1">
    <source>
        <dbReference type="SAM" id="SignalP"/>
    </source>
</evidence>
<sequence length="132" mass="14796">MSLLWMTYLVHWANSGSASFRASLQVARALHPTGVHEARTSLAVPEETAAEEALELLMEREMSLELRYRLQRDSLRATKGAGEEEDVVAAVVVGMAALEYSTSFRRCYYGRPPQVQRMYRAVLSGPRACRFG</sequence>
<proteinExistence type="predicted"/>